<keyword evidence="4" id="KW-1185">Reference proteome</keyword>
<organism evidence="3 4">
    <name type="scientific">Kitasatospora paranensis</name>
    <dbReference type="NCBI Taxonomy" id="258053"/>
    <lineage>
        <taxon>Bacteria</taxon>
        <taxon>Bacillati</taxon>
        <taxon>Actinomycetota</taxon>
        <taxon>Actinomycetes</taxon>
        <taxon>Kitasatosporales</taxon>
        <taxon>Streptomycetaceae</taxon>
        <taxon>Kitasatospora</taxon>
    </lineage>
</organism>
<dbReference type="EMBL" id="JBHTAJ010000052">
    <property type="protein sequence ID" value="MFC7182724.1"/>
    <property type="molecule type" value="Genomic_DNA"/>
</dbReference>
<accession>A0ABW2FZT6</accession>
<dbReference type="Pfam" id="PF20028">
    <property type="entry name" value="VMAP-C"/>
    <property type="match status" value="1"/>
</dbReference>
<dbReference type="Pfam" id="PF13365">
    <property type="entry name" value="Trypsin_2"/>
    <property type="match status" value="1"/>
</dbReference>
<evidence type="ECO:0000256" key="1">
    <source>
        <dbReference type="SAM" id="MobiDB-lite"/>
    </source>
</evidence>
<dbReference type="InterPro" id="IPR045450">
    <property type="entry name" value="VMAP_C"/>
</dbReference>
<dbReference type="Gene3D" id="2.40.10.120">
    <property type="match status" value="1"/>
</dbReference>
<protein>
    <submittedName>
        <fullName evidence="3">Trypsin-like peptidase domain-containing protein</fullName>
    </submittedName>
</protein>
<evidence type="ECO:0000259" key="2">
    <source>
        <dbReference type="Pfam" id="PF20028"/>
    </source>
</evidence>
<evidence type="ECO:0000313" key="3">
    <source>
        <dbReference type="EMBL" id="MFC7182724.1"/>
    </source>
</evidence>
<evidence type="ECO:0000313" key="4">
    <source>
        <dbReference type="Proteomes" id="UP001596435"/>
    </source>
</evidence>
<dbReference type="RefSeq" id="WP_345709665.1">
    <property type="nucleotide sequence ID" value="NZ_BAABKV010000001.1"/>
</dbReference>
<dbReference type="Proteomes" id="UP001596435">
    <property type="component" value="Unassembled WGS sequence"/>
</dbReference>
<sequence length="605" mass="65183">MPDVRWLVRIAAAGPAGPLTGAGVLVSDREVLTCAHVVHGADTARVQLVSHPGLDPLAARVVLRGPWPRLPGGAGDVALLELERPLPDRTAAPAPFAALHQWARPPAPALVAYGFPAGHDAGLGSEIRLTRGGFRIAGELMQLEHEGTGMPLSPGFSGGPVVIAGTGEVVGLVTAALDTLGVPRGPEERGRPAVRLGQMLPLAEAARYVPQLADRLPGAALGADAVRELRLLLDADPPPADPLGLYRAAVGPLGAPDPPIRPATLWDAAWYLLCEVPRPPRGPHPVLAFARQVAEAAPDGECRRGLLAWLERHGDRPPGGVRRRERWRPILVEITPSGAGPAMFHVAVSAVRDGRIGAAETRTVPRPRLATAVRDRIDHELGRLEPDGAELVIFSLPRRWLTQPVHTWTRRRTDYGPLGADHAVVVVDAHRRADPAARRHLELKWEQLRSRPGTRLYLLGCTELPDDKRLYHRLRPPERTELPALPGPPRGAPYEPLLAAALRAGAPAVLWAQHPCGSDHGRDPICRSDRFLARLAEELADVAAADLPRRVRELRHEAEEAPDPAGHWAAGLVLLWEDPSVLPGPYRPYRVVPTSPPPYPAAPDE</sequence>
<feature type="region of interest" description="Disordered" evidence="1">
    <location>
        <begin position="586"/>
        <end position="605"/>
    </location>
</feature>
<dbReference type="InterPro" id="IPR009003">
    <property type="entry name" value="Peptidase_S1_PA"/>
</dbReference>
<reference evidence="4" key="1">
    <citation type="journal article" date="2019" name="Int. J. Syst. Evol. Microbiol.">
        <title>The Global Catalogue of Microorganisms (GCM) 10K type strain sequencing project: providing services to taxonomists for standard genome sequencing and annotation.</title>
        <authorList>
            <consortium name="The Broad Institute Genomics Platform"/>
            <consortium name="The Broad Institute Genome Sequencing Center for Infectious Disease"/>
            <person name="Wu L."/>
            <person name="Ma J."/>
        </authorList>
    </citation>
    <scope>NUCLEOTIDE SEQUENCE [LARGE SCALE GENOMIC DNA]</scope>
    <source>
        <strain evidence="4">CGMCC 1.12859</strain>
    </source>
</reference>
<feature type="compositionally biased region" description="Pro residues" evidence="1">
    <location>
        <begin position="594"/>
        <end position="605"/>
    </location>
</feature>
<dbReference type="SUPFAM" id="SSF50494">
    <property type="entry name" value="Trypsin-like serine proteases"/>
    <property type="match status" value="1"/>
</dbReference>
<name>A0ABW2FZT6_9ACTN</name>
<gene>
    <name evidence="3" type="ORF">ACFQMG_24545</name>
</gene>
<comment type="caution">
    <text evidence="3">The sequence shown here is derived from an EMBL/GenBank/DDBJ whole genome shotgun (WGS) entry which is preliminary data.</text>
</comment>
<feature type="domain" description="vWA-MoxR associated protein C-terminal" evidence="2">
    <location>
        <begin position="344"/>
        <end position="579"/>
    </location>
</feature>
<proteinExistence type="predicted"/>